<reference evidence="3 5" key="3">
    <citation type="submission" date="2019-06" db="EMBL/GenBank/DDBJ databases">
        <title>Whole genome shotgun sequence of Corynebacterium variabile NBRC 15286.</title>
        <authorList>
            <person name="Hosoyama A."/>
            <person name="Uohara A."/>
            <person name="Ohji S."/>
            <person name="Ichikawa N."/>
        </authorList>
    </citation>
    <scope>NUCLEOTIDE SEQUENCE [LARGE SCALE GENOMIC DNA]</scope>
    <source>
        <strain evidence="3 5">NBRC 15286</strain>
    </source>
</reference>
<dbReference type="EMBL" id="BJNT01000017">
    <property type="protein sequence ID" value="GEC86873.1"/>
    <property type="molecule type" value="Genomic_DNA"/>
</dbReference>
<gene>
    <name evidence="3" type="ORF">CVA01_21870</name>
    <name evidence="2" type="ORF">CVAR292_01974</name>
</gene>
<dbReference type="EMBL" id="FAUH01000013">
    <property type="protein sequence ID" value="CUU66627.1"/>
    <property type="molecule type" value="Genomic_DNA"/>
</dbReference>
<keyword evidence="4" id="KW-1185">Reference proteome</keyword>
<dbReference type="GeneID" id="82888301"/>
<feature type="compositionally biased region" description="Low complexity" evidence="1">
    <location>
        <begin position="1"/>
        <end position="17"/>
    </location>
</feature>
<evidence type="ECO:0000313" key="4">
    <source>
        <dbReference type="Proteomes" id="UP000182498"/>
    </source>
</evidence>
<dbReference type="Proteomes" id="UP000182498">
    <property type="component" value="Unassembled WGS sequence"/>
</dbReference>
<proteinExistence type="predicted"/>
<protein>
    <submittedName>
        <fullName evidence="2">Uncharacterized protein</fullName>
    </submittedName>
</protein>
<sequence>MTAAETAPEAAPVTTETGTRPQDPPVLVAATVGEVTAVWQVEVDARVVLGEFSGAWLVDADGIRGFAADADWIDQRASRDGMLELLLARPTVVVGEGGEPLSGDAARDSFGLPADTAGALQTVDVAATVAAASSCVDGNKAAFAEANPGKRQPGWAGAWADADLTPQPGRAPEGITGDAAEAVVRAMAAARGLRDLVQSWNALDKLRVQRLGGELRALPLVMN</sequence>
<dbReference type="Proteomes" id="UP000319986">
    <property type="component" value="Unassembled WGS sequence"/>
</dbReference>
<evidence type="ECO:0000313" key="2">
    <source>
        <dbReference type="EMBL" id="CUU66627.1"/>
    </source>
</evidence>
<organism evidence="2 4">
    <name type="scientific">Corynebacterium variabile</name>
    <dbReference type="NCBI Taxonomy" id="1727"/>
    <lineage>
        <taxon>Bacteria</taxon>
        <taxon>Bacillati</taxon>
        <taxon>Actinomycetota</taxon>
        <taxon>Actinomycetes</taxon>
        <taxon>Mycobacteriales</taxon>
        <taxon>Corynebacteriaceae</taxon>
        <taxon>Corynebacterium</taxon>
    </lineage>
</organism>
<evidence type="ECO:0000256" key="1">
    <source>
        <dbReference type="SAM" id="MobiDB-lite"/>
    </source>
</evidence>
<evidence type="ECO:0000313" key="3">
    <source>
        <dbReference type="EMBL" id="GEC86873.1"/>
    </source>
</evidence>
<dbReference type="OrthoDB" id="4411041at2"/>
<feature type="region of interest" description="Disordered" evidence="1">
    <location>
        <begin position="1"/>
        <end position="24"/>
    </location>
</feature>
<accession>A0A0X2NMB0</accession>
<dbReference type="OMA" id="AATHEEF"/>
<evidence type="ECO:0000313" key="5">
    <source>
        <dbReference type="Proteomes" id="UP000319986"/>
    </source>
</evidence>
<dbReference type="AlphaFoldDB" id="A0A0X2NMB0"/>
<reference evidence="2" key="1">
    <citation type="submission" date="2015-11" db="EMBL/GenBank/DDBJ databases">
        <authorList>
            <person name="Zhang Y."/>
            <person name="Guo Z."/>
        </authorList>
    </citation>
    <scope>NUCLEOTIDE SEQUENCE [LARGE SCALE GENOMIC DNA]</scope>
    <source>
        <strain evidence="2">Mu292</strain>
    </source>
</reference>
<reference evidence="4" key="2">
    <citation type="submission" date="2015-11" db="EMBL/GenBank/DDBJ databases">
        <authorList>
            <person name="Dugat-Bony E."/>
        </authorList>
    </citation>
    <scope>NUCLEOTIDE SEQUENCE [LARGE SCALE GENOMIC DNA]</scope>
    <source>
        <strain evidence="4">Mu292</strain>
    </source>
</reference>
<dbReference type="RefSeq" id="WP_014011384.1">
    <property type="nucleotide sequence ID" value="NZ_BJNT01000017.1"/>
</dbReference>
<name>A0A0X2NMB0_9CORY</name>